<protein>
    <submittedName>
        <fullName evidence="1">Uncharacterized protein</fullName>
    </submittedName>
</protein>
<organism evidence="1 2">
    <name type="scientific">Methanothermobacter tenebrarum</name>
    <dbReference type="NCBI Taxonomy" id="680118"/>
    <lineage>
        <taxon>Archaea</taxon>
        <taxon>Methanobacteriati</taxon>
        <taxon>Methanobacteriota</taxon>
        <taxon>Methanomada group</taxon>
        <taxon>Methanobacteria</taxon>
        <taxon>Methanobacteriales</taxon>
        <taxon>Methanobacteriaceae</taxon>
        <taxon>Methanothermobacter</taxon>
    </lineage>
</organism>
<sequence length="96" mass="10698">MQKTNDTDFRPTTENVTDTIPIDGNYKIKSNVTGNFEQLLTTNTKIYDNMNKAQQGTGTPTTWTTLQRLTVPSFTEAGQYIITVIYTAVKHNAPAP</sequence>
<reference evidence="1 2" key="1">
    <citation type="submission" date="2022-04" db="EMBL/GenBank/DDBJ databases">
        <title>Complete genome of Methanothermobacter tenebrarum strain RMAS.</title>
        <authorList>
            <person name="Nakamura K."/>
            <person name="Oshima K."/>
            <person name="Hattori M."/>
            <person name="Kamagata Y."/>
            <person name="Takamizawa K."/>
        </authorList>
    </citation>
    <scope>NUCLEOTIDE SEQUENCE [LARGE SCALE GENOMIC DNA]</scope>
    <source>
        <strain evidence="1 2">RMAS</strain>
    </source>
</reference>
<evidence type="ECO:0000313" key="2">
    <source>
        <dbReference type="Proteomes" id="UP000831817"/>
    </source>
</evidence>
<dbReference type="Proteomes" id="UP000831817">
    <property type="component" value="Chromosome"/>
</dbReference>
<name>A0ABM7YEC2_9EURY</name>
<keyword evidence="2" id="KW-1185">Reference proteome</keyword>
<dbReference type="EMBL" id="AP025698">
    <property type="protein sequence ID" value="BDH79709.1"/>
    <property type="molecule type" value="Genomic_DNA"/>
</dbReference>
<evidence type="ECO:0000313" key="1">
    <source>
        <dbReference type="EMBL" id="BDH79709.1"/>
    </source>
</evidence>
<dbReference type="RefSeq" id="WP_248564046.1">
    <property type="nucleotide sequence ID" value="NZ_AP025698.1"/>
</dbReference>
<proteinExistence type="predicted"/>
<accession>A0ABM7YEC2</accession>
<gene>
    <name evidence="1" type="ORF">MTTB_10880</name>
</gene>
<dbReference type="GeneID" id="71965611"/>